<dbReference type="InterPro" id="IPR046791">
    <property type="entry name" value="Polycystin_dom"/>
</dbReference>
<dbReference type="PANTHER" id="PTHR10877">
    <property type="entry name" value="POLYCYSTIN FAMILY MEMBER"/>
    <property type="match status" value="1"/>
</dbReference>
<feature type="transmembrane region" description="Helical" evidence="6">
    <location>
        <begin position="433"/>
        <end position="455"/>
    </location>
</feature>
<gene>
    <name evidence="8" type="ORF">CCUR1050_LOCUS14079</name>
</gene>
<evidence type="ECO:0000256" key="5">
    <source>
        <dbReference type="ARBA" id="ARBA00023136"/>
    </source>
</evidence>
<feature type="transmembrane region" description="Helical" evidence="6">
    <location>
        <begin position="258"/>
        <end position="275"/>
    </location>
</feature>
<sequence length="623" mass="72271">MLSFLDIQSLDDFWDWLPNHFTPMWYANQRGDSLQKFKVADGFRLVLRRGFADTECVHRFSGAIRNFADPFCYDRLSQCSSRECILGRDDNRRPFGIMANRSRYFFQSFDLPSGGYEGGYFQFFPLSDERKGREQVARLKRDRWMDSDAQWARLDFLLFNSDESLLIDFRMFLDIDPSGRVSPFVLMDLFRTTWYDFSKNEDIVRLVLELFTVFFWVMQIYDAVRDFLRCRARHSNLSRGEMWNRYRKSPYHSPIRDLQFLLFLFIFALWLAVIADPVRNGIVVNSLSIQSEGGKPLFTTQSGKLVRAYFLLNGFNCLLFSFRVLAASKMHPVIAELCTALGMQFPIFSWFATVLFIIMWLFSFQAIMLFGQNVVTCSDFGGALASTTQMSWSKVVNSRSFKSEYSTSVIAVSQRKGIGYLDLRAVAPTTAWLFYYPLFIVTWMFLMLVTVPFIVDGYDSARRKRASRKIPKKKLMADDLHPVGFGKISNLILRRRDHAINNQDNDQEKNLRQSELKNNDILRFCEGLPEDMNTHCTSVKELKISAQKQGFPISLIDDIVEFYPYVQNHIEDLEFFIVERVPPSSKTNANAGIVDGEELLEQFANIQTSLHAKLDFLLQSATV</sequence>
<dbReference type="Pfam" id="PF20519">
    <property type="entry name" value="Polycystin_dom"/>
    <property type="match status" value="1"/>
</dbReference>
<comment type="similarity">
    <text evidence="2">Belongs to the polycystin family.</text>
</comment>
<feature type="transmembrane region" description="Helical" evidence="6">
    <location>
        <begin position="306"/>
        <end position="326"/>
    </location>
</feature>
<evidence type="ECO:0000259" key="7">
    <source>
        <dbReference type="Pfam" id="PF20519"/>
    </source>
</evidence>
<evidence type="ECO:0000256" key="1">
    <source>
        <dbReference type="ARBA" id="ARBA00004141"/>
    </source>
</evidence>
<protein>
    <recommendedName>
        <fullName evidence="7">Polycystin domain-containing protein</fullName>
    </recommendedName>
</protein>
<dbReference type="PANTHER" id="PTHR10877:SF183">
    <property type="entry name" value="AT14535P-RELATED"/>
    <property type="match status" value="1"/>
</dbReference>
<keyword evidence="4 6" id="KW-1133">Transmembrane helix</keyword>
<dbReference type="GO" id="GO:0016020">
    <property type="term" value="C:membrane"/>
    <property type="evidence" value="ECO:0007669"/>
    <property type="project" value="UniProtKB-SubCell"/>
</dbReference>
<name>A0A7S0MB02_9CRYP</name>
<feature type="domain" description="Polycystin" evidence="7">
    <location>
        <begin position="117"/>
        <end position="184"/>
    </location>
</feature>
<evidence type="ECO:0000256" key="3">
    <source>
        <dbReference type="ARBA" id="ARBA00022692"/>
    </source>
</evidence>
<dbReference type="InterPro" id="IPR051223">
    <property type="entry name" value="Polycystin"/>
</dbReference>
<evidence type="ECO:0000256" key="6">
    <source>
        <dbReference type="SAM" id="Phobius"/>
    </source>
</evidence>
<reference evidence="8" key="1">
    <citation type="submission" date="2021-01" db="EMBL/GenBank/DDBJ databases">
        <authorList>
            <person name="Corre E."/>
            <person name="Pelletier E."/>
            <person name="Niang G."/>
            <person name="Scheremetjew M."/>
            <person name="Finn R."/>
            <person name="Kale V."/>
            <person name="Holt S."/>
            <person name="Cochrane G."/>
            <person name="Meng A."/>
            <person name="Brown T."/>
            <person name="Cohen L."/>
        </authorList>
    </citation>
    <scope>NUCLEOTIDE SEQUENCE</scope>
    <source>
        <strain evidence="8">CCAP979/52</strain>
    </source>
</reference>
<evidence type="ECO:0000256" key="4">
    <source>
        <dbReference type="ARBA" id="ARBA00022989"/>
    </source>
</evidence>
<feature type="transmembrane region" description="Helical" evidence="6">
    <location>
        <begin position="347"/>
        <end position="370"/>
    </location>
</feature>
<organism evidence="8">
    <name type="scientific">Cryptomonas curvata</name>
    <dbReference type="NCBI Taxonomy" id="233186"/>
    <lineage>
        <taxon>Eukaryota</taxon>
        <taxon>Cryptophyceae</taxon>
        <taxon>Cryptomonadales</taxon>
        <taxon>Cryptomonadaceae</taxon>
        <taxon>Cryptomonas</taxon>
    </lineage>
</organism>
<proteinExistence type="inferred from homology"/>
<dbReference type="AlphaFoldDB" id="A0A7S0MB02"/>
<keyword evidence="5 6" id="KW-0472">Membrane</keyword>
<evidence type="ECO:0000256" key="2">
    <source>
        <dbReference type="ARBA" id="ARBA00007200"/>
    </source>
</evidence>
<evidence type="ECO:0000313" key="8">
    <source>
        <dbReference type="EMBL" id="CAD8636397.1"/>
    </source>
</evidence>
<accession>A0A7S0MB02</accession>
<dbReference type="EMBL" id="HBEZ01025528">
    <property type="protein sequence ID" value="CAD8636397.1"/>
    <property type="molecule type" value="Transcribed_RNA"/>
</dbReference>
<keyword evidence="3 6" id="KW-0812">Transmembrane</keyword>
<comment type="subcellular location">
    <subcellularLocation>
        <location evidence="1">Membrane</location>
        <topology evidence="1">Multi-pass membrane protein</topology>
    </subcellularLocation>
</comment>
<dbReference type="Gene3D" id="1.10.287.70">
    <property type="match status" value="1"/>
</dbReference>